<proteinExistence type="predicted"/>
<sequence length="760" mass="80101">MPKKTLVAVAAVFALLLGVVVPMTQAPPAEAAVAAQFNPGNIIDDALFYDGGALPAASVQSFLNSKVSVCRSGYTCLKDYRQSTSSKSGEAGRCGPYQGAANESAAQIIFKVGAACGISQKALIVLLEKEQSLVTDDWPVDRQYRSATGYGCPDTADCDAQFYGFQNQVWMAALQFKRYAANPGGWNHIAGRVNAIRFNPNAACGTSQVFIQNTATAGLYNYTPYQPNAAALANLYGTGDSCSAYGNRNFWRIFTDWFGSTTVSSLMRTASSATVYVIGDGIKYALESMTMLSAYEALGGVTIVSDSYLASIPTGQNAGRVIRAPNGSIYFIDASIKLPFATCAEVEDYGGSCDPSGFVQLTGPQIDRFHTGPAITPVLATVEGGRYYIKSGVKREILDDASQVAAGIPLGHNVLTENAIAKLPLGDPIIRDSVYAETRGTPDLSLLANGSRHAVLAGDLDATGAASRVTGSLSSASLARIAASPQPFSGYVSNNGIVRVLASAKEYTLGEGYLRGGAAVVSVSDAFVSGYPDGGALARGSFVKSGPSATVFVVMPDSIRPIASWDALLRLSVDQASPNILIVPQALPSTVVQGAVALSAGNLYRTPENATVYLINGVTSRIAFSKFNFPSAAGFDEFAFTTKERLEGYPLEPTLLTFAVRCDSQVYVTAGGQVRSVTQAQLPLFPFSPVDLDSFTCRLLAQGPPATEFIRTSNGSLFQLVGGEKRPISSLQRFNELSGGRAWMQVDDYFAAAIPTGAPA</sequence>
<dbReference type="EMBL" id="CP035491">
    <property type="protein sequence ID" value="QAY74582.1"/>
    <property type="molecule type" value="Genomic_DNA"/>
</dbReference>
<feature type="signal peptide" evidence="1">
    <location>
        <begin position="1"/>
        <end position="31"/>
    </location>
</feature>
<evidence type="ECO:0000313" key="2">
    <source>
        <dbReference type="EMBL" id="QAY74582.1"/>
    </source>
</evidence>
<accession>A0A4P6FEI8</accession>
<evidence type="ECO:0000313" key="3">
    <source>
        <dbReference type="Proteomes" id="UP000291259"/>
    </source>
</evidence>
<dbReference type="AlphaFoldDB" id="A0A4P6FEI8"/>
<protein>
    <recommendedName>
        <fullName evidence="4">Hemagglutinin</fullName>
    </recommendedName>
</protein>
<gene>
    <name evidence="2" type="ORF">ET445_15815</name>
</gene>
<evidence type="ECO:0008006" key="4">
    <source>
        <dbReference type="Google" id="ProtNLM"/>
    </source>
</evidence>
<feature type="chain" id="PRO_5020630350" description="Hemagglutinin" evidence="1">
    <location>
        <begin position="32"/>
        <end position="760"/>
    </location>
</feature>
<dbReference type="Proteomes" id="UP000291259">
    <property type="component" value="Chromosome"/>
</dbReference>
<dbReference type="OrthoDB" id="9764271at2"/>
<reference evidence="2 3" key="1">
    <citation type="submission" date="2019-01" db="EMBL/GenBank/DDBJ databases">
        <title>Genome sequencing of strain FW100M-8.</title>
        <authorList>
            <person name="Heo J."/>
            <person name="Kim S.-J."/>
            <person name="Kim J.-S."/>
            <person name="Hong S.-B."/>
            <person name="Kwon S.-W."/>
        </authorList>
    </citation>
    <scope>NUCLEOTIDE SEQUENCE [LARGE SCALE GENOMIC DNA]</scope>
    <source>
        <strain evidence="2 3">FW100M-8</strain>
    </source>
</reference>
<dbReference type="KEGG" id="agf:ET445_15815"/>
<organism evidence="2 3">
    <name type="scientific">Agromyces protaetiae</name>
    <dbReference type="NCBI Taxonomy" id="2509455"/>
    <lineage>
        <taxon>Bacteria</taxon>
        <taxon>Bacillati</taxon>
        <taxon>Actinomycetota</taxon>
        <taxon>Actinomycetes</taxon>
        <taxon>Micrococcales</taxon>
        <taxon>Microbacteriaceae</taxon>
        <taxon>Agromyces</taxon>
    </lineage>
</organism>
<keyword evidence="1" id="KW-0732">Signal</keyword>
<name>A0A4P6FEI8_9MICO</name>
<keyword evidence="3" id="KW-1185">Reference proteome</keyword>
<dbReference type="RefSeq" id="WP_129192126.1">
    <property type="nucleotide sequence ID" value="NZ_CP035491.1"/>
</dbReference>
<evidence type="ECO:0000256" key="1">
    <source>
        <dbReference type="SAM" id="SignalP"/>
    </source>
</evidence>